<accession>A0ABQ1GTH1</accession>
<proteinExistence type="predicted"/>
<gene>
    <name evidence="1" type="ORF">GCM10011395_20540</name>
</gene>
<reference evidence="2" key="1">
    <citation type="journal article" date="2019" name="Int. J. Syst. Evol. Microbiol.">
        <title>The Global Catalogue of Microorganisms (GCM) 10K type strain sequencing project: providing services to taxonomists for standard genome sequencing and annotation.</title>
        <authorList>
            <consortium name="The Broad Institute Genomics Platform"/>
            <consortium name="The Broad Institute Genome Sequencing Center for Infectious Disease"/>
            <person name="Wu L."/>
            <person name="Ma J."/>
        </authorList>
    </citation>
    <scope>NUCLEOTIDE SEQUENCE [LARGE SCALE GENOMIC DNA]</scope>
    <source>
        <strain evidence="2">CGMCC 1.10106</strain>
    </source>
</reference>
<protein>
    <submittedName>
        <fullName evidence="1">Uncharacterized protein</fullName>
    </submittedName>
</protein>
<dbReference type="RefSeq" id="WP_188447119.1">
    <property type="nucleotide sequence ID" value="NZ_BMDW01000011.1"/>
</dbReference>
<dbReference type="EMBL" id="BMDW01000011">
    <property type="protein sequence ID" value="GGA50120.1"/>
    <property type="molecule type" value="Genomic_DNA"/>
</dbReference>
<evidence type="ECO:0000313" key="2">
    <source>
        <dbReference type="Proteomes" id="UP000618591"/>
    </source>
</evidence>
<sequence length="199" mass="20981">MIAALTLAGAIFAASTEKPLFNADERRSLLGGFADCVVEIHPKAAAKYVAEFGAKGGGNAISDGACLPPNRNISIESMNLKYYGLVFAFSDAFIRAGRKPNITFELPKTWPKSDLGKQILLTVEFAKCVVSHDRETARALSKSQIASSAELTATKALSKTFGACGAAEVTLLAGPALRGPIAYVLLQSDNADQAMQVIS</sequence>
<organism evidence="1 2">
    <name type="scientific">Sphingomonas psychrolutea</name>
    <dbReference type="NCBI Taxonomy" id="1259676"/>
    <lineage>
        <taxon>Bacteria</taxon>
        <taxon>Pseudomonadati</taxon>
        <taxon>Pseudomonadota</taxon>
        <taxon>Alphaproteobacteria</taxon>
        <taxon>Sphingomonadales</taxon>
        <taxon>Sphingomonadaceae</taxon>
        <taxon>Sphingomonas</taxon>
    </lineage>
</organism>
<comment type="caution">
    <text evidence="1">The sequence shown here is derived from an EMBL/GenBank/DDBJ whole genome shotgun (WGS) entry which is preliminary data.</text>
</comment>
<keyword evidence="2" id="KW-1185">Reference proteome</keyword>
<dbReference type="Proteomes" id="UP000618591">
    <property type="component" value="Unassembled WGS sequence"/>
</dbReference>
<name>A0ABQ1GTH1_9SPHN</name>
<evidence type="ECO:0000313" key="1">
    <source>
        <dbReference type="EMBL" id="GGA50120.1"/>
    </source>
</evidence>